<dbReference type="OrthoDB" id="8391000at2"/>
<sequence>MDDFANIINLLESAKQLASMNSMPVLAYLIDVAKCEARENKPVLRKRKRGESTIKQDAEA</sequence>
<dbReference type="Proteomes" id="UP000826513">
    <property type="component" value="Chromosome 1"/>
</dbReference>
<dbReference type="Proteomes" id="UP000298664">
    <property type="component" value="Chromosome Circular"/>
</dbReference>
<gene>
    <name evidence="1" type="ORF">CFBP5473_07825</name>
    <name evidence="3" type="ORF">CFBP5477_008270</name>
    <name evidence="2" type="ORF">J5285_11880</name>
</gene>
<organism evidence="1 4">
    <name type="scientific">Agrobacterium larrymoorei</name>
    <dbReference type="NCBI Taxonomy" id="160699"/>
    <lineage>
        <taxon>Bacteria</taxon>
        <taxon>Pseudomonadati</taxon>
        <taxon>Pseudomonadota</taxon>
        <taxon>Alphaproteobacteria</taxon>
        <taxon>Hyphomicrobiales</taxon>
        <taxon>Rhizobiaceae</taxon>
        <taxon>Rhizobium/Agrobacterium group</taxon>
        <taxon>Agrobacterium</taxon>
    </lineage>
</organism>
<dbReference type="STRING" id="1367849.GCA_000518585_00320"/>
<proteinExistence type="predicted"/>
<dbReference type="EMBL" id="CP039691">
    <property type="protein sequence ID" value="QCI97831.1"/>
    <property type="molecule type" value="Genomic_DNA"/>
</dbReference>
<keyword evidence="5" id="KW-1185">Reference proteome</keyword>
<dbReference type="RefSeq" id="WP_027673230.1">
    <property type="nucleotide sequence ID" value="NZ_CP039691.1"/>
</dbReference>
<accession>A0A4D7DN55</accession>
<dbReference type="EMBL" id="CP124733">
    <property type="protein sequence ID" value="WHA39850.1"/>
    <property type="molecule type" value="Genomic_DNA"/>
</dbReference>
<name>A0A4D7DN55_9HYPH</name>
<evidence type="ECO:0008006" key="6">
    <source>
        <dbReference type="Google" id="ProtNLM"/>
    </source>
</evidence>
<dbReference type="EMBL" id="CP072167">
    <property type="protein sequence ID" value="QYA06721.1"/>
    <property type="molecule type" value="Genomic_DNA"/>
</dbReference>
<evidence type="ECO:0000313" key="2">
    <source>
        <dbReference type="EMBL" id="QYA06721.1"/>
    </source>
</evidence>
<dbReference type="AlphaFoldDB" id="A0A4D7DN55"/>
<reference evidence="1 4" key="1">
    <citation type="submission" date="2019-04" db="EMBL/GenBank/DDBJ databases">
        <title>Complete genome sequence of Agrobacterium larrymoorei CFBP5473.</title>
        <authorList>
            <person name="Haryono M."/>
            <person name="Chou L."/>
            <person name="Lin Y.-C."/>
            <person name="Lai E.-M."/>
            <person name="Kuo C.-H."/>
        </authorList>
    </citation>
    <scope>NUCLEOTIDE SEQUENCE [LARGE SCALE GENOMIC DNA]</scope>
    <source>
        <strain evidence="1 4">CFBP5473</strain>
    </source>
</reference>
<evidence type="ECO:0000313" key="1">
    <source>
        <dbReference type="EMBL" id="QCI97831.1"/>
    </source>
</evidence>
<evidence type="ECO:0000313" key="5">
    <source>
        <dbReference type="Proteomes" id="UP000826513"/>
    </source>
</evidence>
<protein>
    <recommendedName>
        <fullName evidence="6">Transcriptional regulator</fullName>
    </recommendedName>
</protein>
<dbReference type="Proteomes" id="UP000298545">
    <property type="component" value="Chromosome circular"/>
</dbReference>
<reference evidence="3" key="3">
    <citation type="submission" date="2023-05" db="EMBL/GenBank/DDBJ databases">
        <title>Complete genome sequence of Agrobacterium larrymoorei CFBP5477.</title>
        <authorList>
            <person name="Yen H.-C."/>
            <person name="Chou L."/>
            <person name="Lin Y.-C."/>
            <person name="Lai E.-M."/>
            <person name="Kuo C.-H."/>
        </authorList>
    </citation>
    <scope>NUCLEOTIDE SEQUENCE</scope>
    <source>
        <strain evidence="3">CFBP5477</strain>
    </source>
</reference>
<reference evidence="2 5" key="2">
    <citation type="submission" date="2021-03" db="EMBL/GenBank/DDBJ databases">
        <title>Rapid diversification of plasmids in a genus of pathogenic and nitrogen fixing bacteria.</title>
        <authorList>
            <person name="Weisberg A.J."/>
            <person name="Miller M."/>
            <person name="Ream W."/>
            <person name="Grunwald N.J."/>
            <person name="Chang J.H."/>
        </authorList>
    </citation>
    <scope>NUCLEOTIDE SEQUENCE [LARGE SCALE GENOMIC DNA]</scope>
    <source>
        <strain evidence="2 5">AF3.44</strain>
    </source>
</reference>
<dbReference type="KEGG" id="alf:CFBP5473_07825"/>
<evidence type="ECO:0000313" key="4">
    <source>
        <dbReference type="Proteomes" id="UP000298545"/>
    </source>
</evidence>
<evidence type="ECO:0000313" key="3">
    <source>
        <dbReference type="EMBL" id="WHA39850.1"/>
    </source>
</evidence>